<keyword evidence="8" id="KW-1185">Reference proteome</keyword>
<evidence type="ECO:0000256" key="2">
    <source>
        <dbReference type="ARBA" id="ARBA00022490"/>
    </source>
</evidence>
<evidence type="ECO:0000256" key="3">
    <source>
        <dbReference type="ARBA" id="ARBA00022598"/>
    </source>
</evidence>
<name>A0A401SXU1_CHIPU</name>
<dbReference type="AlphaFoldDB" id="A0A401SXU1"/>
<keyword evidence="2" id="KW-0963">Cytoplasm</keyword>
<proteinExistence type="predicted"/>
<gene>
    <name evidence="7" type="ORF">chiPu_0013617</name>
</gene>
<protein>
    <submittedName>
        <fullName evidence="7">Uncharacterized protein</fullName>
    </submittedName>
</protein>
<comment type="caution">
    <text evidence="7">The sequence shown here is derived from an EMBL/GenBank/DDBJ whole genome shotgun (WGS) entry which is preliminary data.</text>
</comment>
<comment type="subcellular location">
    <subcellularLocation>
        <location evidence="1">Cytoplasm</location>
        <location evidence="1">Cytoskeleton</location>
        <location evidence="1">Flagellum axoneme</location>
    </subcellularLocation>
</comment>
<evidence type="ECO:0000256" key="1">
    <source>
        <dbReference type="ARBA" id="ARBA00004611"/>
    </source>
</evidence>
<evidence type="ECO:0000256" key="5">
    <source>
        <dbReference type="ARBA" id="ARBA00022840"/>
    </source>
</evidence>
<accession>A0A401SXU1</accession>
<dbReference type="GO" id="GO:0060271">
    <property type="term" value="P:cilium assembly"/>
    <property type="evidence" value="ECO:0007669"/>
    <property type="project" value="TreeGrafter"/>
</dbReference>
<dbReference type="GO" id="GO:0070736">
    <property type="term" value="F:protein-glycine ligase activity, initiating"/>
    <property type="evidence" value="ECO:0007669"/>
    <property type="project" value="TreeGrafter"/>
</dbReference>
<dbReference type="PROSITE" id="PS51221">
    <property type="entry name" value="TTL"/>
    <property type="match status" value="1"/>
</dbReference>
<dbReference type="GO" id="GO:0005930">
    <property type="term" value="C:axoneme"/>
    <property type="evidence" value="ECO:0007669"/>
    <property type="project" value="TreeGrafter"/>
</dbReference>
<reference evidence="7 8" key="1">
    <citation type="journal article" date="2018" name="Nat. Ecol. Evol.">
        <title>Shark genomes provide insights into elasmobranch evolution and the origin of vertebrates.</title>
        <authorList>
            <person name="Hara Y"/>
            <person name="Yamaguchi K"/>
            <person name="Onimaru K"/>
            <person name="Kadota M"/>
            <person name="Koyanagi M"/>
            <person name="Keeley SD"/>
            <person name="Tatsumi K"/>
            <person name="Tanaka K"/>
            <person name="Motone F"/>
            <person name="Kageyama Y"/>
            <person name="Nozu R"/>
            <person name="Adachi N"/>
            <person name="Nishimura O"/>
            <person name="Nakagawa R"/>
            <person name="Tanegashima C"/>
            <person name="Kiyatake I"/>
            <person name="Matsumoto R"/>
            <person name="Murakumo K"/>
            <person name="Nishida K"/>
            <person name="Terakita A"/>
            <person name="Kuratani S"/>
            <person name="Sato K"/>
            <person name="Hyodo S Kuraku.S."/>
        </authorList>
    </citation>
    <scope>NUCLEOTIDE SEQUENCE [LARGE SCALE GENOMIC DNA]</scope>
</reference>
<dbReference type="STRING" id="137246.A0A401SXU1"/>
<dbReference type="InterPro" id="IPR004344">
    <property type="entry name" value="TTL/TTLL_fam"/>
</dbReference>
<keyword evidence="5" id="KW-0067">ATP-binding</keyword>
<organism evidence="7 8">
    <name type="scientific">Chiloscyllium punctatum</name>
    <name type="common">Brownbanded bambooshark</name>
    <name type="synonym">Hemiscyllium punctatum</name>
    <dbReference type="NCBI Taxonomy" id="137246"/>
    <lineage>
        <taxon>Eukaryota</taxon>
        <taxon>Metazoa</taxon>
        <taxon>Chordata</taxon>
        <taxon>Craniata</taxon>
        <taxon>Vertebrata</taxon>
        <taxon>Chondrichthyes</taxon>
        <taxon>Elasmobranchii</taxon>
        <taxon>Galeomorphii</taxon>
        <taxon>Galeoidea</taxon>
        <taxon>Orectolobiformes</taxon>
        <taxon>Hemiscylliidae</taxon>
        <taxon>Chiloscyllium</taxon>
    </lineage>
</organism>
<keyword evidence="4" id="KW-0547">Nucleotide-binding</keyword>
<comment type="catalytic activity">
    <reaction evidence="6">
        <text>L-glutamyl-[protein] + glycine + ATP = glycyl-L-glutamyl-[protein] + ADP + phosphate + H(+)</text>
        <dbReference type="Rhea" id="RHEA:67180"/>
        <dbReference type="Rhea" id="RHEA-COMP:10208"/>
        <dbReference type="Rhea" id="RHEA-COMP:17207"/>
        <dbReference type="ChEBI" id="CHEBI:15378"/>
        <dbReference type="ChEBI" id="CHEBI:29973"/>
        <dbReference type="ChEBI" id="CHEBI:30616"/>
        <dbReference type="ChEBI" id="CHEBI:43474"/>
        <dbReference type="ChEBI" id="CHEBI:57305"/>
        <dbReference type="ChEBI" id="CHEBI:167890"/>
        <dbReference type="ChEBI" id="CHEBI:456216"/>
    </reaction>
    <physiologicalReaction direction="left-to-right" evidence="6">
        <dbReference type="Rhea" id="RHEA:67181"/>
    </physiologicalReaction>
</comment>
<dbReference type="OrthoDB" id="202825at2759"/>
<dbReference type="InterPro" id="IPR051437">
    <property type="entry name" value="TTLL_monoglycylase"/>
</dbReference>
<keyword evidence="3" id="KW-0436">Ligase</keyword>
<evidence type="ECO:0000256" key="4">
    <source>
        <dbReference type="ARBA" id="ARBA00022741"/>
    </source>
</evidence>
<dbReference type="EMBL" id="BEZZ01000668">
    <property type="protein sequence ID" value="GCC35136.1"/>
    <property type="molecule type" value="Genomic_DNA"/>
</dbReference>
<dbReference type="PANTHER" id="PTHR45870">
    <property type="entry name" value="TUBULIN MONOGLYCYLASE TTLL3"/>
    <property type="match status" value="1"/>
</dbReference>
<dbReference type="Proteomes" id="UP000287033">
    <property type="component" value="Unassembled WGS sequence"/>
</dbReference>
<sequence>MNLRKLPSHLDESADTFFPRCYLFSEMEDERTLCNDFRLTGAISILKWVIYNSANAPQSSGTEQGQMNTNDTEGPKATLVTGIKCVDRLDKFLKLKDFDPSLENTKLVVQKYIEKPLLIYDTKFDIRFSVHLCNNAIQKRLKPSAKRNPLVPKESMWSSNQFQDYLRIKGHGNIWQETVYPSMKRAIICSLVTVQAIVQARKNNFALYGADFLLGEDFKPWLIEINLSPSMSRSTSVTTILCANVQEDTIKVVIDRKYNSKCNIGRFECLSKQERKYLSKTAHSLQATILSKDK</sequence>
<dbReference type="Gene3D" id="3.30.470.20">
    <property type="entry name" value="ATP-grasp fold, B domain"/>
    <property type="match status" value="2"/>
</dbReference>
<dbReference type="GO" id="GO:0015630">
    <property type="term" value="C:microtubule cytoskeleton"/>
    <property type="evidence" value="ECO:0007669"/>
    <property type="project" value="TreeGrafter"/>
</dbReference>
<evidence type="ECO:0000256" key="6">
    <source>
        <dbReference type="ARBA" id="ARBA00048944"/>
    </source>
</evidence>
<evidence type="ECO:0000313" key="7">
    <source>
        <dbReference type="EMBL" id="GCC35136.1"/>
    </source>
</evidence>
<dbReference type="GO" id="GO:0003341">
    <property type="term" value="P:cilium movement"/>
    <property type="evidence" value="ECO:0007669"/>
    <property type="project" value="TreeGrafter"/>
</dbReference>
<dbReference type="GO" id="GO:0005524">
    <property type="term" value="F:ATP binding"/>
    <property type="evidence" value="ECO:0007669"/>
    <property type="project" value="UniProtKB-KW"/>
</dbReference>
<evidence type="ECO:0000313" key="8">
    <source>
        <dbReference type="Proteomes" id="UP000287033"/>
    </source>
</evidence>
<dbReference type="OMA" id="NSKCNIG"/>
<dbReference type="SUPFAM" id="SSF56059">
    <property type="entry name" value="Glutathione synthetase ATP-binding domain-like"/>
    <property type="match status" value="1"/>
</dbReference>
<dbReference type="Pfam" id="PF03133">
    <property type="entry name" value="TTL"/>
    <property type="match status" value="2"/>
</dbReference>
<dbReference type="PANTHER" id="PTHR45870:SF3">
    <property type="entry name" value="PROTEIN MONOGLYCYLASE TTLL8"/>
    <property type="match status" value="1"/>
</dbReference>